<reference evidence="2" key="1">
    <citation type="submission" date="2021-02" db="EMBL/GenBank/DDBJ databases">
        <authorList>
            <person name="Nowell W R."/>
        </authorList>
    </citation>
    <scope>NUCLEOTIDE SEQUENCE</scope>
    <source>
        <strain evidence="2">Ploen Becks lab</strain>
    </source>
</reference>
<dbReference type="AlphaFoldDB" id="A0A814CSK7"/>
<evidence type="ECO:0000259" key="1">
    <source>
        <dbReference type="PROSITE" id="PS50181"/>
    </source>
</evidence>
<gene>
    <name evidence="2" type="ORF">OXX778_LOCUS13575</name>
</gene>
<dbReference type="InterPro" id="IPR036047">
    <property type="entry name" value="F-box-like_dom_sf"/>
</dbReference>
<dbReference type="PROSITE" id="PS50181">
    <property type="entry name" value="FBOX"/>
    <property type="match status" value="1"/>
</dbReference>
<dbReference type="Proteomes" id="UP000663879">
    <property type="component" value="Unassembled WGS sequence"/>
</dbReference>
<name>A0A814CSK7_9BILA</name>
<dbReference type="EMBL" id="CAJNOC010002632">
    <property type="protein sequence ID" value="CAF0943898.1"/>
    <property type="molecule type" value="Genomic_DNA"/>
</dbReference>
<comment type="caution">
    <text evidence="2">The sequence shown here is derived from an EMBL/GenBank/DDBJ whole genome shotgun (WGS) entry which is preliminary data.</text>
</comment>
<dbReference type="InterPro" id="IPR001810">
    <property type="entry name" value="F-box_dom"/>
</dbReference>
<dbReference type="Pfam" id="PF00646">
    <property type="entry name" value="F-box"/>
    <property type="match status" value="1"/>
</dbReference>
<protein>
    <recommendedName>
        <fullName evidence="1">F-box domain-containing protein</fullName>
    </recommendedName>
</protein>
<proteinExistence type="predicted"/>
<feature type="domain" description="F-box" evidence="1">
    <location>
        <begin position="22"/>
        <end position="69"/>
    </location>
</feature>
<evidence type="ECO:0000313" key="2">
    <source>
        <dbReference type="EMBL" id="CAF0943898.1"/>
    </source>
</evidence>
<evidence type="ECO:0000313" key="3">
    <source>
        <dbReference type="Proteomes" id="UP000663879"/>
    </source>
</evidence>
<organism evidence="2 3">
    <name type="scientific">Brachionus calyciflorus</name>
    <dbReference type="NCBI Taxonomy" id="104777"/>
    <lineage>
        <taxon>Eukaryota</taxon>
        <taxon>Metazoa</taxon>
        <taxon>Spiralia</taxon>
        <taxon>Gnathifera</taxon>
        <taxon>Rotifera</taxon>
        <taxon>Eurotatoria</taxon>
        <taxon>Monogononta</taxon>
        <taxon>Pseudotrocha</taxon>
        <taxon>Ploima</taxon>
        <taxon>Brachionidae</taxon>
        <taxon>Brachionus</taxon>
    </lineage>
</organism>
<accession>A0A814CSK7</accession>
<dbReference type="OrthoDB" id="10524834at2759"/>
<sequence>MFGLRKRAKLIHEEQNDPKEIKNNFNNLPIEIYFLITDFLSIQEILNFRLLNSFFKNLIDNSKFIWNKVSIKIDFNTKVDLEKIIKFINEKKRFNKINLSCSNLLTKKQIKQYENLKVEYLNCRLNVKELNILSINVFKFFPNCSNLQIDSFINTSGPILSTKIQTNMDLIVFEKLIALDLTCLVYDNKNEKQYIWNNVYKENCLLNKSTKLFPNLNELKFRHYNDSIYKLFKKISKLINLKLIEFDNCKSIESIEYLDRKFKFFNNEKKLNINNYIFNSCSFLVVYYFLKNLSDLDKCTSLTLVVRDEMLSEDEIENEFFKKSLEIISKMTNLTHLETNIFQLQNDYVLKRHILQAKFYAQLVDLSFIDSLLTRSKFNMENFTQIFINNKIVFKNLKSVKLQFRTDCKLKYLPRMLFDYFYKNSPSLNFVEFRIKCNVCCCNKNSDLKYLCSFFKYDFDQFMSTSGYFCFKFNLKILNENEIKKIFT</sequence>
<dbReference type="SMART" id="SM00256">
    <property type="entry name" value="FBOX"/>
    <property type="match status" value="1"/>
</dbReference>
<dbReference type="SUPFAM" id="SSF81383">
    <property type="entry name" value="F-box domain"/>
    <property type="match status" value="1"/>
</dbReference>
<keyword evidence="3" id="KW-1185">Reference proteome</keyword>